<evidence type="ECO:0000256" key="5">
    <source>
        <dbReference type="ARBA" id="ARBA00022729"/>
    </source>
</evidence>
<dbReference type="InterPro" id="IPR036942">
    <property type="entry name" value="Beta-barrel_TonB_sf"/>
</dbReference>
<dbReference type="PROSITE" id="PS52016">
    <property type="entry name" value="TONB_DEPENDENT_REC_3"/>
    <property type="match status" value="1"/>
</dbReference>
<dbReference type="PANTHER" id="PTHR30069:SF29">
    <property type="entry name" value="HEMOGLOBIN AND HEMOGLOBIN-HAPTOGLOBIN-BINDING PROTEIN 1-RELATED"/>
    <property type="match status" value="1"/>
</dbReference>
<evidence type="ECO:0000256" key="1">
    <source>
        <dbReference type="ARBA" id="ARBA00004571"/>
    </source>
</evidence>
<keyword evidence="7 10" id="KW-0472">Membrane</keyword>
<dbReference type="Gene3D" id="2.170.130.10">
    <property type="entry name" value="TonB-dependent receptor, plug domain"/>
    <property type="match status" value="1"/>
</dbReference>
<evidence type="ECO:0000259" key="15">
    <source>
        <dbReference type="Pfam" id="PF07715"/>
    </source>
</evidence>
<keyword evidence="17" id="KW-1185">Reference proteome</keyword>
<evidence type="ECO:0000256" key="12">
    <source>
        <dbReference type="SAM" id="MobiDB-lite"/>
    </source>
</evidence>
<dbReference type="CDD" id="cd01347">
    <property type="entry name" value="ligand_gated_channel"/>
    <property type="match status" value="1"/>
</dbReference>
<gene>
    <name evidence="16" type="ORF">SS37A_01740</name>
</gene>
<dbReference type="SUPFAM" id="SSF56935">
    <property type="entry name" value="Porins"/>
    <property type="match status" value="1"/>
</dbReference>
<dbReference type="InterPro" id="IPR000531">
    <property type="entry name" value="Beta-barrel_TonB"/>
</dbReference>
<feature type="domain" description="TonB-dependent receptor plug" evidence="15">
    <location>
        <begin position="91"/>
        <end position="198"/>
    </location>
</feature>
<evidence type="ECO:0000313" key="16">
    <source>
        <dbReference type="EMBL" id="BDV32645.1"/>
    </source>
</evidence>
<evidence type="ECO:0000256" key="9">
    <source>
        <dbReference type="ARBA" id="ARBA00023237"/>
    </source>
</evidence>
<keyword evidence="8" id="KW-0675">Receptor</keyword>
<keyword evidence="2 10" id="KW-0813">Transport</keyword>
<evidence type="ECO:0000256" key="3">
    <source>
        <dbReference type="ARBA" id="ARBA00022452"/>
    </source>
</evidence>
<keyword evidence="6 11" id="KW-0798">TonB box</keyword>
<evidence type="ECO:0000256" key="2">
    <source>
        <dbReference type="ARBA" id="ARBA00022448"/>
    </source>
</evidence>
<feature type="chain" id="PRO_5046333916" description="TonB-dependent receptor" evidence="13">
    <location>
        <begin position="26"/>
        <end position="804"/>
    </location>
</feature>
<proteinExistence type="inferred from homology"/>
<evidence type="ECO:0000256" key="10">
    <source>
        <dbReference type="PROSITE-ProRule" id="PRU01360"/>
    </source>
</evidence>
<dbReference type="InterPro" id="IPR039426">
    <property type="entry name" value="TonB-dep_rcpt-like"/>
</dbReference>
<evidence type="ECO:0000256" key="11">
    <source>
        <dbReference type="RuleBase" id="RU003357"/>
    </source>
</evidence>
<dbReference type="InterPro" id="IPR012910">
    <property type="entry name" value="Plug_dom"/>
</dbReference>
<dbReference type="Proteomes" id="UP001317629">
    <property type="component" value="Chromosome"/>
</dbReference>
<reference evidence="16 17" key="1">
    <citation type="journal article" date="2023" name="Int. J. Syst. Evol. Microbiol.">
        <title>Methylocystis iwaonis sp. nov., a type II methane-oxidizing bacterium from surface soil of a rice paddy field in Japan, and emended description of the genus Methylocystis (ex Whittenbury et al. 1970) Bowman et al. 1993.</title>
        <authorList>
            <person name="Kaise H."/>
            <person name="Sawadogo J.B."/>
            <person name="Alam M.S."/>
            <person name="Ueno C."/>
            <person name="Dianou D."/>
            <person name="Shinjo R."/>
            <person name="Asakawa S."/>
        </authorList>
    </citation>
    <scope>NUCLEOTIDE SEQUENCE [LARGE SCALE GENOMIC DNA]</scope>
    <source>
        <strain evidence="16 17">SS37A-Re</strain>
    </source>
</reference>
<organism evidence="16 17">
    <name type="scientific">Methylocystis iwaonis</name>
    <dbReference type="NCBI Taxonomy" id="2885079"/>
    <lineage>
        <taxon>Bacteria</taxon>
        <taxon>Pseudomonadati</taxon>
        <taxon>Pseudomonadota</taxon>
        <taxon>Alphaproteobacteria</taxon>
        <taxon>Hyphomicrobiales</taxon>
        <taxon>Methylocystaceae</taxon>
        <taxon>Methylocystis</taxon>
    </lineage>
</organism>
<evidence type="ECO:0000259" key="14">
    <source>
        <dbReference type="Pfam" id="PF00593"/>
    </source>
</evidence>
<keyword evidence="9 10" id="KW-0998">Cell outer membrane</keyword>
<dbReference type="Gene3D" id="2.40.170.20">
    <property type="entry name" value="TonB-dependent receptor, beta-barrel domain"/>
    <property type="match status" value="1"/>
</dbReference>
<keyword evidence="3 10" id="KW-1134">Transmembrane beta strand</keyword>
<keyword evidence="4 10" id="KW-0812">Transmembrane</keyword>
<accession>A0ABM8E482</accession>
<evidence type="ECO:0008006" key="18">
    <source>
        <dbReference type="Google" id="ProtNLM"/>
    </source>
</evidence>
<dbReference type="EMBL" id="AP027142">
    <property type="protein sequence ID" value="BDV32645.1"/>
    <property type="molecule type" value="Genomic_DNA"/>
</dbReference>
<protein>
    <recommendedName>
        <fullName evidence="18">TonB-dependent receptor</fullName>
    </recommendedName>
</protein>
<feature type="domain" description="TonB-dependent receptor-like beta-barrel" evidence="14">
    <location>
        <begin position="251"/>
        <end position="753"/>
    </location>
</feature>
<feature type="signal peptide" evidence="13">
    <location>
        <begin position="1"/>
        <end position="25"/>
    </location>
</feature>
<keyword evidence="5 13" id="KW-0732">Signal</keyword>
<sequence length="804" mass="87624">MCRKSLSAGASLLAIAIVANSHAYAQQNLPTIDIGGQRQKHTGGRPAGAVPNRLALNGPSAAPASSPLVSAQAAPGFSPEKLKLPIYREPTGQTVTEISAKTFAEQPLGTVGDMLRYSPGVSFKQGNGPRDMTISIRGSGARVGGAIQRIILLDDGFRMAMPDGFSRADWVDPHAYAGFDVYRGPSSALFGNFAVGGAINFRTRSGAEINGVEAGSEGGSFGYVNNYVTIGKKIGKLDFAVFASDMRLEGFTLNNNSNTQTVNLRATYEVTPQDKVTFKFIHNQLYGELPARLSLNQYYANPFQRGCNAIAPALGVANQSCGGTSLFINGVNGASLPITATQSGWLRNDRFDALGLRWEHEVDASTVIRTTGIYYDKEFWQPIDTPVTYANVPGVDIRTDVTTLGQFLGRDLRNNVEVYYNSSRFTTNTKPLAMFGPGNVMPQPVNKLDALVSNFGSRFRSEYALTPTLTAVIGMDVEASRNNSQSDNLGYANVGNPFLPTSFSTVKFSDLWVNWAHEASLTWRPSSEWQVRARTSRGFGTPNYLAFFVDQQGNIGPNTGLKPQTNTGVDGGIVWTPNDKLTVSLTGFYEWWTDEILAQRPGAGKLTYQFNAPGSVHRGAEFAADYELREGLKWLVNYTYNNQVFTNYIEQRNSGGGAPYSANTYYLNRAGYKVPNVPAHQLTTRLTYDQPTGDFKGLGAFIEYIYQYSYYIDNGNQLTIPSYGLVNLNAHYKRELSDSFLKEFTAFVQVNNVLNQNWVAGATNLTNTLLYGFQAPGSYLAQNATGSIYAGAPISVQGGVKVKF</sequence>
<feature type="region of interest" description="Disordered" evidence="12">
    <location>
        <begin position="34"/>
        <end position="57"/>
    </location>
</feature>
<comment type="subcellular location">
    <subcellularLocation>
        <location evidence="1 10">Cell outer membrane</location>
        <topology evidence="1 10">Multi-pass membrane protein</topology>
    </subcellularLocation>
</comment>
<evidence type="ECO:0000256" key="13">
    <source>
        <dbReference type="SAM" id="SignalP"/>
    </source>
</evidence>
<evidence type="ECO:0000256" key="4">
    <source>
        <dbReference type="ARBA" id="ARBA00022692"/>
    </source>
</evidence>
<name>A0ABM8E482_9HYPH</name>
<dbReference type="Pfam" id="PF00593">
    <property type="entry name" value="TonB_dep_Rec_b-barrel"/>
    <property type="match status" value="1"/>
</dbReference>
<evidence type="ECO:0000313" key="17">
    <source>
        <dbReference type="Proteomes" id="UP001317629"/>
    </source>
</evidence>
<dbReference type="PANTHER" id="PTHR30069">
    <property type="entry name" value="TONB-DEPENDENT OUTER MEMBRANE RECEPTOR"/>
    <property type="match status" value="1"/>
</dbReference>
<dbReference type="InterPro" id="IPR037066">
    <property type="entry name" value="Plug_dom_sf"/>
</dbReference>
<dbReference type="RefSeq" id="WP_281929792.1">
    <property type="nucleotide sequence ID" value="NZ_AP027142.1"/>
</dbReference>
<comment type="similarity">
    <text evidence="10 11">Belongs to the TonB-dependent receptor family.</text>
</comment>
<evidence type="ECO:0000256" key="6">
    <source>
        <dbReference type="ARBA" id="ARBA00023077"/>
    </source>
</evidence>
<evidence type="ECO:0000256" key="7">
    <source>
        <dbReference type="ARBA" id="ARBA00023136"/>
    </source>
</evidence>
<evidence type="ECO:0000256" key="8">
    <source>
        <dbReference type="ARBA" id="ARBA00023170"/>
    </source>
</evidence>
<dbReference type="Pfam" id="PF07715">
    <property type="entry name" value="Plug"/>
    <property type="match status" value="1"/>
</dbReference>